<feature type="region of interest" description="Disordered" evidence="2">
    <location>
        <begin position="175"/>
        <end position="226"/>
    </location>
</feature>
<evidence type="ECO:0000313" key="4">
    <source>
        <dbReference type="Proteomes" id="UP000815325"/>
    </source>
</evidence>
<evidence type="ECO:0000313" key="3">
    <source>
        <dbReference type="EMBL" id="KAF5837947.1"/>
    </source>
</evidence>
<keyword evidence="4" id="KW-1185">Reference proteome</keyword>
<sequence>MAHSIQVQEATVSRTWLQQMNKLTAPACRGSPASPLLCGGRGSKFDFCTFGLYAAEHQYATAAAHGWPQGAAQHQQQAAAQAAEPKWRVRPRRAEEREVDYVDDAYGEYYPMAAGFEAEAIDEDELEGRKGAAAAAAAAAPLDQGAADKSKAEALSAKQQASKLQSQLAKIQNIMQRKGQDHKEAFAMPPKEAGTPRRGRGGDSTPMRTGEDPALMGMGSKKRQRI</sequence>
<feature type="coiled-coil region" evidence="1">
    <location>
        <begin position="147"/>
        <end position="174"/>
    </location>
</feature>
<comment type="caution">
    <text evidence="3">The sequence shown here is derived from an EMBL/GenBank/DDBJ whole genome shotgun (WGS) entry which is preliminary data.</text>
</comment>
<reference evidence="3" key="1">
    <citation type="submission" date="2017-08" db="EMBL/GenBank/DDBJ databases">
        <authorList>
            <person name="Polle J.E."/>
            <person name="Barry K."/>
            <person name="Cushman J."/>
            <person name="Schmutz J."/>
            <person name="Tran D."/>
            <person name="Hathwaick L.T."/>
            <person name="Yim W.C."/>
            <person name="Jenkins J."/>
            <person name="Mckie-Krisberg Z.M."/>
            <person name="Prochnik S."/>
            <person name="Lindquist E."/>
            <person name="Dockter R.B."/>
            <person name="Adam C."/>
            <person name="Molina H."/>
            <person name="Bunkerborg J."/>
            <person name="Jin E."/>
            <person name="Buchheim M."/>
            <person name="Magnuson J."/>
        </authorList>
    </citation>
    <scope>NUCLEOTIDE SEQUENCE</scope>
    <source>
        <strain evidence="3">CCAP 19/18</strain>
    </source>
</reference>
<keyword evidence="1" id="KW-0175">Coiled coil</keyword>
<protein>
    <submittedName>
        <fullName evidence="3">Uncharacterized protein</fullName>
    </submittedName>
</protein>
<proteinExistence type="predicted"/>
<evidence type="ECO:0000256" key="2">
    <source>
        <dbReference type="SAM" id="MobiDB-lite"/>
    </source>
</evidence>
<name>A0ABQ7GTK9_DUNSA</name>
<organism evidence="3 4">
    <name type="scientific">Dunaliella salina</name>
    <name type="common">Green alga</name>
    <name type="synonym">Protococcus salinus</name>
    <dbReference type="NCBI Taxonomy" id="3046"/>
    <lineage>
        <taxon>Eukaryota</taxon>
        <taxon>Viridiplantae</taxon>
        <taxon>Chlorophyta</taxon>
        <taxon>core chlorophytes</taxon>
        <taxon>Chlorophyceae</taxon>
        <taxon>CS clade</taxon>
        <taxon>Chlamydomonadales</taxon>
        <taxon>Dunaliellaceae</taxon>
        <taxon>Dunaliella</taxon>
    </lineage>
</organism>
<accession>A0ABQ7GTK9</accession>
<gene>
    <name evidence="3" type="ORF">DUNSADRAFT_3668</name>
</gene>
<evidence type="ECO:0000256" key="1">
    <source>
        <dbReference type="SAM" id="Coils"/>
    </source>
</evidence>
<dbReference type="Proteomes" id="UP000815325">
    <property type="component" value="Unassembled WGS sequence"/>
</dbReference>
<dbReference type="EMBL" id="MU069597">
    <property type="protein sequence ID" value="KAF5837947.1"/>
    <property type="molecule type" value="Genomic_DNA"/>
</dbReference>